<dbReference type="STRING" id="490829.SAMN05421850_104178"/>
<reference evidence="3 4" key="1">
    <citation type="submission" date="2016-10" db="EMBL/GenBank/DDBJ databases">
        <authorList>
            <person name="de Groot N.N."/>
        </authorList>
    </citation>
    <scope>NUCLEOTIDE SEQUENCE [LARGE SCALE GENOMIC DNA]</scope>
    <source>
        <strain evidence="3 4">DSM 28010</strain>
    </source>
</reference>
<protein>
    <submittedName>
        <fullName evidence="3">Prepilin peptidase CpaA</fullName>
    </submittedName>
</protein>
<feature type="transmembrane region" description="Helical" evidence="1">
    <location>
        <begin position="19"/>
        <end position="37"/>
    </location>
</feature>
<gene>
    <name evidence="3" type="ORF">SAMN05421850_104178</name>
</gene>
<evidence type="ECO:0000259" key="2">
    <source>
        <dbReference type="Pfam" id="PF01478"/>
    </source>
</evidence>
<dbReference type="GO" id="GO:0004190">
    <property type="term" value="F:aspartic-type endopeptidase activity"/>
    <property type="evidence" value="ECO:0007669"/>
    <property type="project" value="InterPro"/>
</dbReference>
<name>A0A1G8MG92_9RHOB</name>
<dbReference type="GO" id="GO:0016020">
    <property type="term" value="C:membrane"/>
    <property type="evidence" value="ECO:0007669"/>
    <property type="project" value="InterPro"/>
</dbReference>
<proteinExistence type="predicted"/>
<evidence type="ECO:0000313" key="3">
    <source>
        <dbReference type="EMBL" id="SDI66959.1"/>
    </source>
</evidence>
<dbReference type="Pfam" id="PF01478">
    <property type="entry name" value="Peptidase_A24"/>
    <property type="match status" value="1"/>
</dbReference>
<accession>A0A1G8MG92</accession>
<evidence type="ECO:0000256" key="1">
    <source>
        <dbReference type="SAM" id="Phobius"/>
    </source>
</evidence>
<dbReference type="InterPro" id="IPR000045">
    <property type="entry name" value="Prepilin_IV_endopep_pep"/>
</dbReference>
<feature type="transmembrane region" description="Helical" evidence="1">
    <location>
        <begin position="115"/>
        <end position="133"/>
    </location>
</feature>
<keyword evidence="1" id="KW-1133">Transmembrane helix</keyword>
<feature type="domain" description="Prepilin type IV endopeptidase peptidase" evidence="2">
    <location>
        <begin position="28"/>
        <end position="128"/>
    </location>
</feature>
<dbReference type="Gene3D" id="1.20.120.1220">
    <property type="match status" value="1"/>
</dbReference>
<feature type="transmembrane region" description="Helical" evidence="1">
    <location>
        <begin position="74"/>
        <end position="95"/>
    </location>
</feature>
<feature type="transmembrane region" description="Helical" evidence="1">
    <location>
        <begin position="153"/>
        <end position="171"/>
    </location>
</feature>
<dbReference type="AlphaFoldDB" id="A0A1G8MG92"/>
<dbReference type="Proteomes" id="UP000199340">
    <property type="component" value="Unassembled WGS sequence"/>
</dbReference>
<sequence>MEIGTLIAALTRGMAIPDLAALVLLVLAAPVCAWVAYTDLRFMRIRNAAVYTLFGLFVVAGPFLMPLPDYGWQLAHMPILLALGIAMNAAGLVGAGDAKFVAAAGPYLWAADMRMLILIFMANLIAAFVTHRLAKHSSLRRLAPEWQSWSAGWKFPMGLSLAGTLLIYLTLGAA</sequence>
<dbReference type="RefSeq" id="WP_342706699.1">
    <property type="nucleotide sequence ID" value="NZ_FNEB01000004.1"/>
</dbReference>
<evidence type="ECO:0000313" key="4">
    <source>
        <dbReference type="Proteomes" id="UP000199340"/>
    </source>
</evidence>
<keyword evidence="1" id="KW-0812">Transmembrane</keyword>
<feature type="transmembrane region" description="Helical" evidence="1">
    <location>
        <begin position="49"/>
        <end position="68"/>
    </location>
</feature>
<dbReference type="EMBL" id="FNEB01000004">
    <property type="protein sequence ID" value="SDI66959.1"/>
    <property type="molecule type" value="Genomic_DNA"/>
</dbReference>
<organism evidence="3 4">
    <name type="scientific">Lutimaribacter saemankumensis</name>
    <dbReference type="NCBI Taxonomy" id="490829"/>
    <lineage>
        <taxon>Bacteria</taxon>
        <taxon>Pseudomonadati</taxon>
        <taxon>Pseudomonadota</taxon>
        <taxon>Alphaproteobacteria</taxon>
        <taxon>Rhodobacterales</taxon>
        <taxon>Roseobacteraceae</taxon>
        <taxon>Lutimaribacter</taxon>
    </lineage>
</organism>
<keyword evidence="1" id="KW-0472">Membrane</keyword>
<keyword evidence="4" id="KW-1185">Reference proteome</keyword>